<evidence type="ECO:0000313" key="10">
    <source>
        <dbReference type="EMBL" id="CAG6478231.1"/>
    </source>
</evidence>
<feature type="domain" description="Nucleolar complex-associated protein 3 N-terminal" evidence="9">
    <location>
        <begin position="123"/>
        <end position="218"/>
    </location>
</feature>
<feature type="compositionally biased region" description="Basic residues" evidence="7">
    <location>
        <begin position="21"/>
        <end position="36"/>
    </location>
</feature>
<dbReference type="InterPro" id="IPR011989">
    <property type="entry name" value="ARM-like"/>
</dbReference>
<organism evidence="10">
    <name type="scientific">Culex pipiens</name>
    <name type="common">House mosquito</name>
    <dbReference type="NCBI Taxonomy" id="7175"/>
    <lineage>
        <taxon>Eukaryota</taxon>
        <taxon>Metazoa</taxon>
        <taxon>Ecdysozoa</taxon>
        <taxon>Arthropoda</taxon>
        <taxon>Hexapoda</taxon>
        <taxon>Insecta</taxon>
        <taxon>Pterygota</taxon>
        <taxon>Neoptera</taxon>
        <taxon>Endopterygota</taxon>
        <taxon>Diptera</taxon>
        <taxon>Nematocera</taxon>
        <taxon>Culicoidea</taxon>
        <taxon>Culicidae</taxon>
        <taxon>Culicinae</taxon>
        <taxon>Culicini</taxon>
        <taxon>Culex</taxon>
        <taxon>Culex</taxon>
    </lineage>
</organism>
<dbReference type="PANTHER" id="PTHR14428">
    <property type="entry name" value="NUCLEOLAR COMPLEX PROTEIN 3"/>
    <property type="match status" value="1"/>
</dbReference>
<dbReference type="GO" id="GO:0006270">
    <property type="term" value="P:DNA replication initiation"/>
    <property type="evidence" value="ECO:0007669"/>
    <property type="project" value="TreeGrafter"/>
</dbReference>
<evidence type="ECO:0000256" key="2">
    <source>
        <dbReference type="ARBA" id="ARBA00007797"/>
    </source>
</evidence>
<evidence type="ECO:0000256" key="5">
    <source>
        <dbReference type="ARBA" id="ARBA00032701"/>
    </source>
</evidence>
<feature type="region of interest" description="Disordered" evidence="7">
    <location>
        <begin position="21"/>
        <end position="40"/>
    </location>
</feature>
<dbReference type="Pfam" id="PF03914">
    <property type="entry name" value="CBF"/>
    <property type="match status" value="1"/>
</dbReference>
<sequence length="664" mass="75143">MNQLILAKKVIKAATNEFKKSSGKKKNSLTKSKRMASNKLEKEYESHQDAFNRQESLKPLLPIKTKTGQLISRQSDFVQVHKSEEVLPEPKINHEINDTTSAICTAIGFADMLQKREEIIERQKFLIGVTCTSIQENPETKIEKLAILMDLVSDKLQNGEKNALVIRKLALISIAELFKDIIPEYKLGILDASVHKMKKTTITRVNFENKLLKHFQCYLVYCESISKSLLKTTKKIVPSEECQLAEISVNCMCNLLVAHPYFNYSINIVQILAALLNSDSLSVRMCVYNCFVTIFKKDNRFDISLHIVRSINRIVKRNGLNVHPETISCLKCLPIIGTDIDSEAAREKKLKTLETHKSRIINLSKKERKRKKKLMQLENELFETRADENKMLLTKKKSDLVKLVFTILFRVLKVTPVSKLLSAALETLSRFAHAINIDFFSDLVEILNSLLNSKKLGYREELHCIQAVFAILKGQGEIMNIDPVRFYSHLYKNLLTIHAGNNQEDFPAILSTLDSVLLNRRKDITYQRYLAFLKRIAMLTLQLLHFGSLGCLGVIKSAMALNGTLDVILDTETITGSGNYNPELDEPDYSCANCSNLYELSALHRHYHPCVRRLSTNIANGTPSTGPGSLPVDLAKMSAIELYNNFDSSKMVFSPSIPCPNISV</sequence>
<accession>A0A8D8BM55</accession>
<name>A0A8D8BM55_CULPI</name>
<evidence type="ECO:0000256" key="1">
    <source>
        <dbReference type="ARBA" id="ARBA00004604"/>
    </source>
</evidence>
<reference evidence="10" key="1">
    <citation type="submission" date="2021-05" db="EMBL/GenBank/DDBJ databases">
        <authorList>
            <person name="Alioto T."/>
            <person name="Alioto T."/>
            <person name="Gomez Garrido J."/>
        </authorList>
    </citation>
    <scope>NUCLEOTIDE SEQUENCE</scope>
</reference>
<keyword evidence="3" id="KW-0175">Coiled coil</keyword>
<feature type="domain" description="CCAAT-binding factor" evidence="8">
    <location>
        <begin position="462"/>
        <end position="614"/>
    </location>
</feature>
<dbReference type="InterPro" id="IPR011501">
    <property type="entry name" value="Noc3_N"/>
</dbReference>
<protein>
    <recommendedName>
        <fullName evidence="6">NOC3-like protein</fullName>
    </recommendedName>
    <alternativeName>
        <fullName evidence="5">Nucleolar complex-associated protein 3-like protein</fullName>
    </alternativeName>
</protein>
<evidence type="ECO:0000256" key="6">
    <source>
        <dbReference type="ARBA" id="ARBA00032937"/>
    </source>
</evidence>
<dbReference type="GO" id="GO:0005730">
    <property type="term" value="C:nucleolus"/>
    <property type="evidence" value="ECO:0007669"/>
    <property type="project" value="UniProtKB-SubCell"/>
</dbReference>
<dbReference type="Gene3D" id="1.25.10.10">
    <property type="entry name" value="Leucine-rich Repeat Variant"/>
    <property type="match status" value="1"/>
</dbReference>
<comment type="similarity">
    <text evidence="2">Belongs to the CBF/MAK21 family.</text>
</comment>
<dbReference type="InterPro" id="IPR016024">
    <property type="entry name" value="ARM-type_fold"/>
</dbReference>
<keyword evidence="4" id="KW-0539">Nucleus</keyword>
<dbReference type="EMBL" id="HBUE01082727">
    <property type="protein sequence ID" value="CAG6478231.1"/>
    <property type="molecule type" value="Transcribed_RNA"/>
</dbReference>
<dbReference type="PANTHER" id="PTHR14428:SF5">
    <property type="entry name" value="NUCLEOLAR COMPLEX PROTEIN 3 HOMOLOG"/>
    <property type="match status" value="1"/>
</dbReference>
<comment type="subcellular location">
    <subcellularLocation>
        <location evidence="1">Nucleus</location>
        <location evidence="1">Nucleolus</location>
    </subcellularLocation>
</comment>
<dbReference type="Pfam" id="PF07540">
    <property type="entry name" value="NOC3p"/>
    <property type="match status" value="1"/>
</dbReference>
<evidence type="ECO:0000259" key="9">
    <source>
        <dbReference type="Pfam" id="PF07540"/>
    </source>
</evidence>
<evidence type="ECO:0000256" key="7">
    <source>
        <dbReference type="SAM" id="MobiDB-lite"/>
    </source>
</evidence>
<dbReference type="AlphaFoldDB" id="A0A8D8BM55"/>
<evidence type="ECO:0000256" key="4">
    <source>
        <dbReference type="ARBA" id="ARBA00023242"/>
    </source>
</evidence>
<dbReference type="EMBL" id="HBUE01082732">
    <property type="protein sequence ID" value="CAG6478239.1"/>
    <property type="molecule type" value="Transcribed_RNA"/>
</dbReference>
<evidence type="ECO:0000259" key="8">
    <source>
        <dbReference type="Pfam" id="PF03914"/>
    </source>
</evidence>
<dbReference type="InterPro" id="IPR005612">
    <property type="entry name" value="CCAAT-binding_factor"/>
</dbReference>
<proteinExistence type="inferred from homology"/>
<evidence type="ECO:0000256" key="3">
    <source>
        <dbReference type="ARBA" id="ARBA00023054"/>
    </source>
</evidence>
<dbReference type="SUPFAM" id="SSF48371">
    <property type="entry name" value="ARM repeat"/>
    <property type="match status" value="1"/>
</dbReference>
<dbReference type="GO" id="GO:0003682">
    <property type="term" value="F:chromatin binding"/>
    <property type="evidence" value="ECO:0007669"/>
    <property type="project" value="TreeGrafter"/>
</dbReference>
<dbReference type="InterPro" id="IPR016903">
    <property type="entry name" value="Nucleolar_cplx-assoc_3"/>
</dbReference>